<evidence type="ECO:0000259" key="1">
    <source>
        <dbReference type="PROSITE" id="PS51379"/>
    </source>
</evidence>
<dbReference type="AlphaFoldDB" id="A0A1X7NYD1"/>
<reference evidence="3" key="1">
    <citation type="submission" date="2017-04" db="EMBL/GenBank/DDBJ databases">
        <authorList>
            <person name="Afonso C.L."/>
            <person name="Miller P.J."/>
            <person name="Scott M.A."/>
            <person name="Spackman E."/>
            <person name="Goraichik I."/>
            <person name="Dimitrov K.M."/>
            <person name="Suarez D.L."/>
            <person name="Swayne D.E."/>
        </authorList>
    </citation>
    <scope>NUCLEOTIDE SEQUENCE [LARGE SCALE GENOMIC DNA]</scope>
    <source>
        <strain evidence="3">FDF-1</strain>
    </source>
</reference>
<dbReference type="RefSeq" id="WP_072359841.1">
    <property type="nucleotide sequence ID" value="NZ_FXBN01000003.1"/>
</dbReference>
<gene>
    <name evidence="2" type="ORF">EFE41_05455</name>
    <name evidence="3" type="ORF">SAMN06264941_1781</name>
</gene>
<keyword evidence="4" id="KW-1185">Reference proteome</keyword>
<dbReference type="Proteomes" id="UP000278252">
    <property type="component" value="Unassembled WGS sequence"/>
</dbReference>
<evidence type="ECO:0000313" key="2">
    <source>
        <dbReference type="EMBL" id="RNI11654.1"/>
    </source>
</evidence>
<dbReference type="EMBL" id="RJJH01000010">
    <property type="protein sequence ID" value="RNI11654.1"/>
    <property type="molecule type" value="Genomic_DNA"/>
</dbReference>
<dbReference type="SUPFAM" id="SSF54862">
    <property type="entry name" value="4Fe-4S ferredoxins"/>
    <property type="match status" value="1"/>
</dbReference>
<evidence type="ECO:0000313" key="3">
    <source>
        <dbReference type="EMBL" id="SMH42349.1"/>
    </source>
</evidence>
<organism evidence="3 4">
    <name type="scientific">Methanohalophilus portucalensis FDF-1</name>
    <dbReference type="NCBI Taxonomy" id="523843"/>
    <lineage>
        <taxon>Archaea</taxon>
        <taxon>Methanobacteriati</taxon>
        <taxon>Methanobacteriota</taxon>
        <taxon>Stenosarchaea group</taxon>
        <taxon>Methanomicrobia</taxon>
        <taxon>Methanosarcinales</taxon>
        <taxon>Methanosarcinaceae</taxon>
        <taxon>Methanohalophilus</taxon>
    </lineage>
</organism>
<reference evidence="4" key="2">
    <citation type="submission" date="2017-04" db="EMBL/GenBank/DDBJ databases">
        <authorList>
            <person name="Varghese N."/>
            <person name="Submissions S."/>
        </authorList>
    </citation>
    <scope>NUCLEOTIDE SEQUENCE [LARGE SCALE GENOMIC DNA]</scope>
    <source>
        <strain evidence="4">FDF-1</strain>
    </source>
</reference>
<feature type="domain" description="4Fe-4S ferredoxin-type" evidence="1">
    <location>
        <begin position="32"/>
        <end position="60"/>
    </location>
</feature>
<evidence type="ECO:0000313" key="5">
    <source>
        <dbReference type="Proteomes" id="UP000278252"/>
    </source>
</evidence>
<dbReference type="Gene3D" id="3.30.70.20">
    <property type="match status" value="1"/>
</dbReference>
<sequence length="60" mass="6418">MVCGSHVAVIGCKGCRKCISICIENAIFYSAGRVQIDIQKCNACGQCVSHCPNKALLLMD</sequence>
<dbReference type="Proteomes" id="UP000193969">
    <property type="component" value="Unassembled WGS sequence"/>
</dbReference>
<dbReference type="InterPro" id="IPR017900">
    <property type="entry name" value="4Fe4S_Fe_S_CS"/>
</dbReference>
<proteinExistence type="predicted"/>
<name>A0A1X7NYD1_9EURY</name>
<reference evidence="2 5" key="3">
    <citation type="submission" date="2018-10" db="EMBL/GenBank/DDBJ databases">
        <title>Cultivation of a novel Methanohalophilus strain from Kebrit Deep of the Red Sea and a genomic comparison of members of the genus Methanohalophilus.</title>
        <authorList>
            <person name="Guan Y."/>
            <person name="Ngugi D.K."/>
            <person name="Stingl U."/>
        </authorList>
    </citation>
    <scope>NUCLEOTIDE SEQUENCE [LARGE SCALE GENOMIC DNA]</scope>
    <source>
        <strain evidence="2 5">DSM 7471</strain>
    </source>
</reference>
<evidence type="ECO:0000313" key="4">
    <source>
        <dbReference type="Proteomes" id="UP000193969"/>
    </source>
</evidence>
<dbReference type="OrthoDB" id="2837at2157"/>
<dbReference type="PROSITE" id="PS51379">
    <property type="entry name" value="4FE4S_FER_2"/>
    <property type="match status" value="1"/>
</dbReference>
<dbReference type="EMBL" id="FXBN01000003">
    <property type="protein sequence ID" value="SMH42349.1"/>
    <property type="molecule type" value="Genomic_DNA"/>
</dbReference>
<dbReference type="InterPro" id="IPR017896">
    <property type="entry name" value="4Fe4S_Fe-S-bd"/>
</dbReference>
<dbReference type="PROSITE" id="PS00198">
    <property type="entry name" value="4FE4S_FER_1"/>
    <property type="match status" value="1"/>
</dbReference>
<protein>
    <submittedName>
        <fullName evidence="3">4Fe-4S binding domain-containing protein</fullName>
    </submittedName>
    <submittedName>
        <fullName evidence="2">4Fe-4S dicluster domain-containing protein</fullName>
    </submittedName>
</protein>
<accession>A0A1X7NYD1</accession>
<dbReference type="GO" id="GO:0016491">
    <property type="term" value="F:oxidoreductase activity"/>
    <property type="evidence" value="ECO:0007669"/>
    <property type="project" value="UniProtKB-ARBA"/>
</dbReference>
<dbReference type="Pfam" id="PF12838">
    <property type="entry name" value="Fer4_7"/>
    <property type="match status" value="1"/>
</dbReference>